<evidence type="ECO:0000313" key="1">
    <source>
        <dbReference type="EMBL" id="GAA1071470.1"/>
    </source>
</evidence>
<evidence type="ECO:0000313" key="2">
    <source>
        <dbReference type="Proteomes" id="UP001500033"/>
    </source>
</evidence>
<name>A0ABN1TAL1_9ACTN</name>
<protein>
    <submittedName>
        <fullName evidence="1">Uncharacterized protein</fullName>
    </submittedName>
</protein>
<comment type="caution">
    <text evidence="1">The sequence shown here is derived from an EMBL/GenBank/DDBJ whole genome shotgun (WGS) entry which is preliminary data.</text>
</comment>
<reference evidence="1 2" key="1">
    <citation type="journal article" date="2019" name="Int. J. Syst. Evol. Microbiol.">
        <title>The Global Catalogue of Microorganisms (GCM) 10K type strain sequencing project: providing services to taxonomists for standard genome sequencing and annotation.</title>
        <authorList>
            <consortium name="The Broad Institute Genomics Platform"/>
            <consortium name="The Broad Institute Genome Sequencing Center for Infectious Disease"/>
            <person name="Wu L."/>
            <person name="Ma J."/>
        </authorList>
    </citation>
    <scope>NUCLEOTIDE SEQUENCE [LARGE SCALE GENOMIC DNA]</scope>
    <source>
        <strain evidence="1 2">JCM 11445</strain>
    </source>
</reference>
<dbReference type="Proteomes" id="UP001500033">
    <property type="component" value="Unassembled WGS sequence"/>
</dbReference>
<accession>A0ABN1TAL1</accession>
<gene>
    <name evidence="1" type="ORF">GCM10009576_099050</name>
</gene>
<proteinExistence type="predicted"/>
<keyword evidence="2" id="KW-1185">Reference proteome</keyword>
<organism evidence="1 2">
    <name type="scientific">Streptomyces rhizosphaericus</name>
    <dbReference type="NCBI Taxonomy" id="114699"/>
    <lineage>
        <taxon>Bacteria</taxon>
        <taxon>Bacillati</taxon>
        <taxon>Actinomycetota</taxon>
        <taxon>Actinomycetes</taxon>
        <taxon>Kitasatosporales</taxon>
        <taxon>Streptomycetaceae</taxon>
        <taxon>Streptomyces</taxon>
        <taxon>Streptomyces violaceusniger group</taxon>
    </lineage>
</organism>
<dbReference type="EMBL" id="BAAAIE010000416">
    <property type="protein sequence ID" value="GAA1071470.1"/>
    <property type="molecule type" value="Genomic_DNA"/>
</dbReference>
<sequence length="63" mass="7030">MSDSTTEHQCFRTHHVHLEWVVRHTSGSGLSGVTGGFFLRWHLGLPLTLPGLSTPAGCWRMRS</sequence>